<evidence type="ECO:0000313" key="2">
    <source>
        <dbReference type="Proteomes" id="UP001269400"/>
    </source>
</evidence>
<dbReference type="AlphaFoldDB" id="A0AAX6N307"/>
<name>A0AAX6N307_PRIAR</name>
<protein>
    <submittedName>
        <fullName evidence="1">HEAT repeat domain-containing protein</fullName>
    </submittedName>
</protein>
<reference evidence="1" key="2">
    <citation type="submission" date="2022-12" db="EMBL/GenBank/DDBJ databases">
        <authorList>
            <person name="Dechsakulwatana C."/>
            <person name="Rungsihiranrut A."/>
            <person name="Muangchinda C."/>
            <person name="Ningthoujam R."/>
            <person name="Klankeo P."/>
            <person name="Pinyakong O."/>
        </authorList>
    </citation>
    <scope>NUCLEOTIDE SEQUENCE</scope>
    <source>
        <strain evidence="1">TL01-2</strain>
    </source>
</reference>
<accession>A0AAX6N307</accession>
<dbReference type="Proteomes" id="UP001269400">
    <property type="component" value="Unassembled WGS sequence"/>
</dbReference>
<dbReference type="RefSeq" id="WP_316909895.1">
    <property type="nucleotide sequence ID" value="NZ_JAPTGD010000001.1"/>
</dbReference>
<comment type="caution">
    <text evidence="1">The sequence shown here is derived from an EMBL/GenBank/DDBJ whole genome shotgun (WGS) entry which is preliminary data.</text>
</comment>
<sequence length="163" mass="18458">MLLDKLKKELNNGGLENALDTIEKIGLMQDYTTVPTLINYLVSTNNNMLRDALAIALADIGDHQAIEPLIGLLKSPKTLKSRGTLLYALESFNCSNYAELITELLFENNFEVSRQAFILLEAQMLHISNDVKTECIKRIKQELRKTPDKVQFLTESIDLFLDN</sequence>
<reference evidence="1" key="1">
    <citation type="journal article" date="2022" name="J Environ Chem Eng">
        <title>Biodegradation of petroleum oil using a constructed nonpathogenic and heavy metal-tolerant bacterial consortium isolated from marine sponges.</title>
        <authorList>
            <person name="Dechsakulwatana C."/>
            <person name="Rungsihiranrut A."/>
            <person name="Muangchinda C."/>
            <person name="Ningthoujam R."/>
            <person name="Klankeo P."/>
            <person name="Pinyakong O."/>
        </authorList>
    </citation>
    <scope>NUCLEOTIDE SEQUENCE</scope>
    <source>
        <strain evidence="1">TL01-2</strain>
    </source>
</reference>
<dbReference type="Gene3D" id="1.25.10.10">
    <property type="entry name" value="Leucine-rich Repeat Variant"/>
    <property type="match status" value="1"/>
</dbReference>
<proteinExistence type="predicted"/>
<evidence type="ECO:0000313" key="1">
    <source>
        <dbReference type="EMBL" id="MDU9690179.1"/>
    </source>
</evidence>
<dbReference type="SUPFAM" id="SSF48371">
    <property type="entry name" value="ARM repeat"/>
    <property type="match status" value="1"/>
</dbReference>
<dbReference type="Pfam" id="PF13646">
    <property type="entry name" value="HEAT_2"/>
    <property type="match status" value="1"/>
</dbReference>
<organism evidence="1 2">
    <name type="scientific">Priestia aryabhattai</name>
    <name type="common">Bacillus aryabhattai</name>
    <dbReference type="NCBI Taxonomy" id="412384"/>
    <lineage>
        <taxon>Bacteria</taxon>
        <taxon>Bacillati</taxon>
        <taxon>Bacillota</taxon>
        <taxon>Bacilli</taxon>
        <taxon>Bacillales</taxon>
        <taxon>Bacillaceae</taxon>
        <taxon>Priestia</taxon>
    </lineage>
</organism>
<gene>
    <name evidence="1" type="ORF">O0Q50_03295</name>
</gene>
<dbReference type="InterPro" id="IPR011989">
    <property type="entry name" value="ARM-like"/>
</dbReference>
<dbReference type="EMBL" id="JAPTGD010000001">
    <property type="protein sequence ID" value="MDU9690179.1"/>
    <property type="molecule type" value="Genomic_DNA"/>
</dbReference>
<dbReference type="InterPro" id="IPR016024">
    <property type="entry name" value="ARM-type_fold"/>
</dbReference>